<dbReference type="PANTHER" id="PTHR10039">
    <property type="entry name" value="AMELOGENIN"/>
    <property type="match status" value="1"/>
</dbReference>
<evidence type="ECO:0000256" key="1">
    <source>
        <dbReference type="ARBA" id="ARBA00022737"/>
    </source>
</evidence>
<feature type="domain" description="Nephrocystin 3-like N-terminal" evidence="2">
    <location>
        <begin position="18"/>
        <end position="156"/>
    </location>
</feature>
<protein>
    <recommendedName>
        <fullName evidence="2">Nephrocystin 3-like N-terminal domain-containing protein</fullName>
    </recommendedName>
</protein>
<dbReference type="Pfam" id="PF24883">
    <property type="entry name" value="NPHP3_N"/>
    <property type="match status" value="1"/>
</dbReference>
<keyword evidence="4" id="KW-1185">Reference proteome</keyword>
<keyword evidence="1" id="KW-0677">Repeat</keyword>
<organism evidence="3 4">
    <name type="scientific">Paramarasmius palmivorus</name>
    <dbReference type="NCBI Taxonomy" id="297713"/>
    <lineage>
        <taxon>Eukaryota</taxon>
        <taxon>Fungi</taxon>
        <taxon>Dikarya</taxon>
        <taxon>Basidiomycota</taxon>
        <taxon>Agaricomycotina</taxon>
        <taxon>Agaricomycetes</taxon>
        <taxon>Agaricomycetidae</taxon>
        <taxon>Agaricales</taxon>
        <taxon>Marasmiineae</taxon>
        <taxon>Marasmiaceae</taxon>
        <taxon>Paramarasmius</taxon>
    </lineage>
</organism>
<accession>A0AAW0CEE2</accession>
<evidence type="ECO:0000313" key="4">
    <source>
        <dbReference type="Proteomes" id="UP001383192"/>
    </source>
</evidence>
<evidence type="ECO:0000313" key="3">
    <source>
        <dbReference type="EMBL" id="KAK7036658.1"/>
    </source>
</evidence>
<name>A0AAW0CEE2_9AGAR</name>
<dbReference type="PANTHER" id="PTHR10039:SF17">
    <property type="entry name" value="FUNGAL STAND N-TERMINAL GOODBYE DOMAIN-CONTAINING PROTEIN-RELATED"/>
    <property type="match status" value="1"/>
</dbReference>
<evidence type="ECO:0000259" key="2">
    <source>
        <dbReference type="Pfam" id="PF24883"/>
    </source>
</evidence>
<proteinExistence type="predicted"/>
<dbReference type="InterPro" id="IPR056884">
    <property type="entry name" value="NPHP3-like_N"/>
</dbReference>
<dbReference type="EMBL" id="JAYKXP010000050">
    <property type="protein sequence ID" value="KAK7036658.1"/>
    <property type="molecule type" value="Genomic_DNA"/>
</dbReference>
<comment type="caution">
    <text evidence="3">The sequence shown here is derived from an EMBL/GenBank/DDBJ whole genome shotgun (WGS) entry which is preliminary data.</text>
</comment>
<dbReference type="AlphaFoldDB" id="A0AAW0CEE2"/>
<gene>
    <name evidence="3" type="ORF">VNI00_011591</name>
</gene>
<sequence length="706" mass="80933">MAPLEFLGFMPRSVASPQFAQKFSENRPDRLIGTFFFSRDDSTRNNLDRFVATIVYQCCIGEPFKDTVRPLIIEIIRANPNIFRTTSETQFRKLILEPLSSLTSDQRQGLPNLIVIDGLDECIDPSSQWRLLGIIDLAITFVAPNPFPFIFLLCSRPEPQISHYISTANFRLCLERIEIAGAIAQSSGSLSKSKPDILKYFSEKFTELREKYRNVLSKESEMWPSEDEMRDLILRARGRFIFATTVIKFIDSPDERPQDRLKAVLSTDPGEIQSLPFPALDLLYRQILATCGSWDDVSPILRLLASPLPVIEDAGSDDIPSSDFWHTPTIITGLLQLKQGEVETLLSKLHPVIHVPTDRMRPISIHHATFTEFLLDDLRSGDYCIIPYFPEEYCDLIAVFLLHTISSYTASYPLYRSPGSSFGAALSKWKALIESDRTDNSREWRSNMQIWVHFCIRVESPSPSLLVALNEVDPYSMARGLLSHDNLSFNNYTRVLEWAKELGDMKPQIFLERMETFLRGFYIGYRTAAPRSLAVVVTFAIDCLVTDLPEASVEHIHNIIMKYYQRWWHELEDANPDDWEGSESDILVLPFTSNLRTALPADWVVVPILKSNEEVLKKVYYDVYLYLDKKGRRVFHKDIIDDTSESVTRKLVKEGDLSAFKALLYGRRYLFENLATPQSKSALLGSAWRWLKHRALKDDFESDDSD</sequence>
<dbReference type="Proteomes" id="UP001383192">
    <property type="component" value="Unassembled WGS sequence"/>
</dbReference>
<reference evidence="3 4" key="1">
    <citation type="submission" date="2024-01" db="EMBL/GenBank/DDBJ databases">
        <title>A draft genome for a cacao thread blight-causing isolate of Paramarasmius palmivorus.</title>
        <authorList>
            <person name="Baruah I.K."/>
            <person name="Bukari Y."/>
            <person name="Amoako-Attah I."/>
            <person name="Meinhardt L.W."/>
            <person name="Bailey B.A."/>
            <person name="Cohen S.P."/>
        </authorList>
    </citation>
    <scope>NUCLEOTIDE SEQUENCE [LARGE SCALE GENOMIC DNA]</scope>
    <source>
        <strain evidence="3 4">GH-12</strain>
    </source>
</reference>